<evidence type="ECO:0000313" key="2">
    <source>
        <dbReference type="EMBL" id="GIN62248.1"/>
    </source>
</evidence>
<dbReference type="Proteomes" id="UP000682111">
    <property type="component" value="Unassembled WGS sequence"/>
</dbReference>
<dbReference type="CDD" id="cd04182">
    <property type="entry name" value="GT_2_like_f"/>
    <property type="match status" value="1"/>
</dbReference>
<dbReference type="InterPro" id="IPR029044">
    <property type="entry name" value="Nucleotide-diphossugar_trans"/>
</dbReference>
<dbReference type="RefSeq" id="WP_137743887.1">
    <property type="nucleotide sequence ID" value="NZ_BORC01000003.1"/>
</dbReference>
<feature type="domain" description="MobA-like NTP transferase" evidence="1">
    <location>
        <begin position="10"/>
        <end position="169"/>
    </location>
</feature>
<evidence type="ECO:0000313" key="3">
    <source>
        <dbReference type="Proteomes" id="UP000682111"/>
    </source>
</evidence>
<dbReference type="EMBL" id="BORC01000003">
    <property type="protein sequence ID" value="GIN62248.1"/>
    <property type="molecule type" value="Genomic_DNA"/>
</dbReference>
<gene>
    <name evidence="2" type="ORF">J27TS8_22410</name>
</gene>
<dbReference type="AlphaFoldDB" id="A0A919WHR3"/>
<dbReference type="Pfam" id="PF12804">
    <property type="entry name" value="NTP_transf_3"/>
    <property type="match status" value="1"/>
</dbReference>
<name>A0A919WHR3_9BACI</name>
<dbReference type="GO" id="GO:0016779">
    <property type="term" value="F:nucleotidyltransferase activity"/>
    <property type="evidence" value="ECO:0007669"/>
    <property type="project" value="UniProtKB-ARBA"/>
</dbReference>
<dbReference type="InterPro" id="IPR025877">
    <property type="entry name" value="MobA-like_NTP_Trfase"/>
</dbReference>
<dbReference type="OrthoDB" id="285216at2"/>
<sequence>MMATDLHMVGVYLAAGSSKRMGDNKLALPLGNLILGAHALHTALQTTISHIIVVTNEKSSIDWETYAREKLTVVTCKESKQGLSYSLKEGVRTAQEMNADAAMLLLADQPFIQASMLNELISVFSKGEVEYVASSYQNIIRPPLLMGKSIFPIVDELNGDNGIKHLLMKRPHIKGRIVPFEDKRLFLDIDTREEYREINDKLR</sequence>
<comment type="caution">
    <text evidence="2">The sequence shown here is derived from an EMBL/GenBank/DDBJ whole genome shotgun (WGS) entry which is preliminary data.</text>
</comment>
<evidence type="ECO:0000259" key="1">
    <source>
        <dbReference type="Pfam" id="PF12804"/>
    </source>
</evidence>
<dbReference type="Gene3D" id="3.90.550.10">
    <property type="entry name" value="Spore Coat Polysaccharide Biosynthesis Protein SpsA, Chain A"/>
    <property type="match status" value="1"/>
</dbReference>
<dbReference type="PANTHER" id="PTHR43777:SF1">
    <property type="entry name" value="MOLYBDENUM COFACTOR CYTIDYLYLTRANSFERASE"/>
    <property type="match status" value="1"/>
</dbReference>
<keyword evidence="3" id="KW-1185">Reference proteome</keyword>
<dbReference type="PANTHER" id="PTHR43777">
    <property type="entry name" value="MOLYBDENUM COFACTOR CYTIDYLYLTRANSFERASE"/>
    <property type="match status" value="1"/>
</dbReference>
<accession>A0A919WHR3</accession>
<proteinExistence type="predicted"/>
<protein>
    <submittedName>
        <fullName evidence="2">Xanthine dehydrogenase accessory protein PucB</fullName>
    </submittedName>
</protein>
<organism evidence="2 3">
    <name type="scientific">Robertmurraya siralis</name>
    <dbReference type="NCBI Taxonomy" id="77777"/>
    <lineage>
        <taxon>Bacteria</taxon>
        <taxon>Bacillati</taxon>
        <taxon>Bacillota</taxon>
        <taxon>Bacilli</taxon>
        <taxon>Bacillales</taxon>
        <taxon>Bacillaceae</taxon>
        <taxon>Robertmurraya</taxon>
    </lineage>
</organism>
<reference evidence="2" key="1">
    <citation type="submission" date="2021-03" db="EMBL/GenBank/DDBJ databases">
        <title>Antimicrobial resistance genes in bacteria isolated from Japanese honey, and their potential for conferring macrolide and lincosamide resistance in the American foulbrood pathogen Paenibacillus larvae.</title>
        <authorList>
            <person name="Okamoto M."/>
            <person name="Kumagai M."/>
            <person name="Kanamori H."/>
            <person name="Takamatsu D."/>
        </authorList>
    </citation>
    <scope>NUCLEOTIDE SEQUENCE</scope>
    <source>
        <strain evidence="2">J27TS8</strain>
    </source>
</reference>
<dbReference type="SUPFAM" id="SSF53448">
    <property type="entry name" value="Nucleotide-diphospho-sugar transferases"/>
    <property type="match status" value="1"/>
</dbReference>